<dbReference type="AlphaFoldDB" id="A0A0G1NZB3"/>
<dbReference type="GO" id="GO:0016829">
    <property type="term" value="F:lyase activity"/>
    <property type="evidence" value="ECO:0007669"/>
    <property type="project" value="UniProtKB-KW"/>
</dbReference>
<feature type="domain" description="Ribosomal RNA large subunit methyltransferase K/L-like methyltransferase" evidence="1">
    <location>
        <begin position="199"/>
        <end position="323"/>
    </location>
</feature>
<accession>A0A0G1NZB3</accession>
<dbReference type="InterPro" id="IPR000241">
    <property type="entry name" value="RlmKL-like_Mtase"/>
</dbReference>
<dbReference type="PANTHER" id="PTHR14911">
    <property type="entry name" value="THUMP DOMAIN-CONTAINING"/>
    <property type="match status" value="1"/>
</dbReference>
<name>A0A0G1NZB3_9BACT</name>
<protein>
    <submittedName>
        <fullName evidence="2">Methlyase protein</fullName>
    </submittedName>
</protein>
<proteinExistence type="predicted"/>
<dbReference type="GO" id="GO:0030488">
    <property type="term" value="P:tRNA methylation"/>
    <property type="evidence" value="ECO:0007669"/>
    <property type="project" value="TreeGrafter"/>
</dbReference>
<gene>
    <name evidence="2" type="ORF">UX39_C0014G0012</name>
</gene>
<reference evidence="2 3" key="1">
    <citation type="journal article" date="2015" name="Nature">
        <title>rRNA introns, odd ribosomes, and small enigmatic genomes across a large radiation of phyla.</title>
        <authorList>
            <person name="Brown C.T."/>
            <person name="Hug L.A."/>
            <person name="Thomas B.C."/>
            <person name="Sharon I."/>
            <person name="Castelle C.J."/>
            <person name="Singh A."/>
            <person name="Wilkins M.J."/>
            <person name="Williams K.H."/>
            <person name="Banfield J.F."/>
        </authorList>
    </citation>
    <scope>NUCLEOTIDE SEQUENCE [LARGE SCALE GENOMIC DNA]</scope>
</reference>
<evidence type="ECO:0000313" key="2">
    <source>
        <dbReference type="EMBL" id="KKU26019.1"/>
    </source>
</evidence>
<comment type="caution">
    <text evidence="2">The sequence shown here is derived from an EMBL/GenBank/DDBJ whole genome shotgun (WGS) entry which is preliminary data.</text>
</comment>
<dbReference type="GO" id="GO:0016423">
    <property type="term" value="F:tRNA (guanine) methyltransferase activity"/>
    <property type="evidence" value="ECO:0007669"/>
    <property type="project" value="TreeGrafter"/>
</dbReference>
<sequence length="403" mass="45051">MITLPPLCMPLPPKDNYWFVLGRESLLAAAELGAVLNLRSYDLRDSILKTSVPFEPRILIKQLGGTVKIAAETACGVSPENLVTTMAETLKGYQGKVVFGISFYNPNSDNKAAAASVKRWGMELKKTLKAGGYPARLVFKDEAVLSSVTVEINDLISKGSEFIVQEENGLYNLAATRAVQPFKEFSSRDYGRPGRDDLSGMLPPKLAMMIINLSMCPREGVLLDPFCGSGTILSEAMLLGYANVIGSDLSPSAIKDTKNNIRWTADNFPVSHPVSDIQIFQSAVERLSSRLKNSSVDSIVTEPYLGKPLRGRETKEDLLRQVHELKRLYINSFKQFYDLLKPQGKIVFIIPRFKYKNEWITIDCLDNIKNIGFKPVPLLPDKISLLYARPDQLIGREIWRFEK</sequence>
<organism evidence="2 3">
    <name type="scientific">Candidatus Magasanikbacteria bacterium GW2011_GWA2_46_17</name>
    <dbReference type="NCBI Taxonomy" id="1619042"/>
    <lineage>
        <taxon>Bacteria</taxon>
        <taxon>Candidatus Magasanikiibacteriota</taxon>
    </lineage>
</organism>
<dbReference type="Pfam" id="PF01170">
    <property type="entry name" value="UPF0020"/>
    <property type="match status" value="1"/>
</dbReference>
<dbReference type="PRINTS" id="PR00507">
    <property type="entry name" value="N12N6MTFRASE"/>
</dbReference>
<dbReference type="EMBL" id="LCMA01000014">
    <property type="protein sequence ID" value="KKU26019.1"/>
    <property type="molecule type" value="Genomic_DNA"/>
</dbReference>
<dbReference type="Gene3D" id="3.40.50.150">
    <property type="entry name" value="Vaccinia Virus protein VP39"/>
    <property type="match status" value="1"/>
</dbReference>
<dbReference type="Proteomes" id="UP000034175">
    <property type="component" value="Unassembled WGS sequence"/>
</dbReference>
<dbReference type="CDD" id="cd02440">
    <property type="entry name" value="AdoMet_MTases"/>
    <property type="match status" value="1"/>
</dbReference>
<evidence type="ECO:0000259" key="1">
    <source>
        <dbReference type="Pfam" id="PF01170"/>
    </source>
</evidence>
<evidence type="ECO:0000313" key="3">
    <source>
        <dbReference type="Proteomes" id="UP000034175"/>
    </source>
</evidence>
<dbReference type="SUPFAM" id="SSF53335">
    <property type="entry name" value="S-adenosyl-L-methionine-dependent methyltransferases"/>
    <property type="match status" value="1"/>
</dbReference>
<dbReference type="InterPro" id="IPR029063">
    <property type="entry name" value="SAM-dependent_MTases_sf"/>
</dbReference>
<dbReference type="PANTHER" id="PTHR14911:SF13">
    <property type="entry name" value="TRNA (GUANINE(6)-N2)-METHYLTRANSFERASE THUMP3"/>
    <property type="match status" value="1"/>
</dbReference>
<keyword evidence="2" id="KW-0456">Lyase</keyword>